<dbReference type="Pfam" id="PF13362">
    <property type="entry name" value="Toprim_3"/>
    <property type="match status" value="1"/>
</dbReference>
<name>A0AAU7KII2_9GAMM</name>
<organism evidence="2">
    <name type="scientific">Halomonas sp. RT37</name>
    <dbReference type="NCBI Taxonomy" id="2950872"/>
    <lineage>
        <taxon>Bacteria</taxon>
        <taxon>Pseudomonadati</taxon>
        <taxon>Pseudomonadota</taxon>
        <taxon>Gammaproteobacteria</taxon>
        <taxon>Oceanospirillales</taxon>
        <taxon>Halomonadaceae</taxon>
        <taxon>Halomonas</taxon>
    </lineage>
</organism>
<dbReference type="RefSeq" id="WP_348827427.1">
    <property type="nucleotide sequence ID" value="NZ_CP098827.1"/>
</dbReference>
<dbReference type="EMBL" id="CP098827">
    <property type="protein sequence ID" value="XBO71356.1"/>
    <property type="molecule type" value="Genomic_DNA"/>
</dbReference>
<evidence type="ECO:0000313" key="2">
    <source>
        <dbReference type="EMBL" id="XBO71356.1"/>
    </source>
</evidence>
<feature type="domain" description="Toprim" evidence="1">
    <location>
        <begin position="224"/>
        <end position="324"/>
    </location>
</feature>
<dbReference type="CDD" id="cd01029">
    <property type="entry name" value="TOPRIM_primases"/>
    <property type="match status" value="1"/>
</dbReference>
<accession>A0AAU7KII2</accession>
<gene>
    <name evidence="2" type="ORF">NFG58_01120</name>
</gene>
<dbReference type="AlphaFoldDB" id="A0AAU7KII2"/>
<sequence>MQAPTMDALNADFNDTRRFLAALESGASFNIQAFDGSPRKHRTIEAALADALVRHGVTLVPRASGRFERFATPDKPDRRNGWYRIHSPQAASYGIFHLDLAETVTLDGPSDPEAAATARLDAMRERDRCDRERRAQEATTAAQAKRWWAQAGPADPGHPYLARKQLPPHGLRQRGNMLLMALFFDGELVNLERIYPDGGKRPLSGGRVKGVASLIGRLAGAGRVLVAEGWSTATALHEAMGAPVVVARNADNLTPVARRLRQRLPAEVAITICGDDDCHLERRGEPNKGRVAARHAALAIDAKLLMPRFCDDCETCTDFADVRQCRQQGGGHHDN</sequence>
<evidence type="ECO:0000259" key="1">
    <source>
        <dbReference type="Pfam" id="PF13362"/>
    </source>
</evidence>
<dbReference type="InterPro" id="IPR034154">
    <property type="entry name" value="TOPRIM_DnaG/twinkle"/>
</dbReference>
<dbReference type="InterPro" id="IPR006171">
    <property type="entry name" value="TOPRIM_dom"/>
</dbReference>
<reference evidence="2" key="1">
    <citation type="submission" date="2022-06" db="EMBL/GenBank/DDBJ databases">
        <title>A novel DMS-producing enzyme.</title>
        <authorList>
            <person name="Zhang Y."/>
        </authorList>
    </citation>
    <scope>NUCLEOTIDE SEQUENCE</scope>
    <source>
        <strain evidence="2">RT37</strain>
    </source>
</reference>
<proteinExistence type="predicted"/>
<protein>
    <submittedName>
        <fullName evidence="2">Toprim domain-containing protein</fullName>
    </submittedName>
</protein>